<dbReference type="RefSeq" id="XP_067487844.1">
    <property type="nucleotide sequence ID" value="XM_067636204.1"/>
</dbReference>
<dbReference type="Proteomes" id="UP000283090">
    <property type="component" value="Unassembled WGS sequence"/>
</dbReference>
<dbReference type="AlphaFoldDB" id="A0A436ZTR2"/>
<dbReference type="OrthoDB" id="5339917at2759"/>
<reference evidence="2 3" key="1">
    <citation type="submission" date="2019-01" db="EMBL/GenBank/DDBJ databases">
        <title>Intercellular communication is required for trap formation in the nematode-trapping fungus Duddingtonia flagrans.</title>
        <authorList>
            <person name="Youssar L."/>
            <person name="Wernet V."/>
            <person name="Hensel N."/>
            <person name="Hildebrandt H.-G."/>
            <person name="Fischer R."/>
        </authorList>
    </citation>
    <scope>NUCLEOTIDE SEQUENCE [LARGE SCALE GENOMIC DNA]</scope>
    <source>
        <strain evidence="2 3">CBS H-5679</strain>
    </source>
</reference>
<dbReference type="VEuPathDB" id="FungiDB:DFL_006730"/>
<proteinExistence type="predicted"/>
<dbReference type="EMBL" id="SAEB01000009">
    <property type="protein sequence ID" value="RVD82300.1"/>
    <property type="molecule type" value="Genomic_DNA"/>
</dbReference>
<feature type="compositionally biased region" description="Polar residues" evidence="1">
    <location>
        <begin position="12"/>
        <end position="29"/>
    </location>
</feature>
<feature type="region of interest" description="Disordered" evidence="1">
    <location>
        <begin position="1"/>
        <end position="48"/>
    </location>
</feature>
<feature type="compositionally biased region" description="Basic and acidic residues" evidence="1">
    <location>
        <begin position="34"/>
        <end position="48"/>
    </location>
</feature>
<evidence type="ECO:0000256" key="1">
    <source>
        <dbReference type="SAM" id="MobiDB-lite"/>
    </source>
</evidence>
<name>A0A436ZTR2_ARTFL</name>
<dbReference type="GeneID" id="93589041"/>
<evidence type="ECO:0000313" key="2">
    <source>
        <dbReference type="EMBL" id="RVD82300.1"/>
    </source>
</evidence>
<gene>
    <name evidence="2" type="ORF">DFL_006730</name>
</gene>
<organism evidence="2 3">
    <name type="scientific">Arthrobotrys flagrans</name>
    <name type="common">Nematode-trapping fungus</name>
    <name type="synonym">Trichothecium flagrans</name>
    <dbReference type="NCBI Taxonomy" id="97331"/>
    <lineage>
        <taxon>Eukaryota</taxon>
        <taxon>Fungi</taxon>
        <taxon>Dikarya</taxon>
        <taxon>Ascomycota</taxon>
        <taxon>Pezizomycotina</taxon>
        <taxon>Orbiliomycetes</taxon>
        <taxon>Orbiliales</taxon>
        <taxon>Orbiliaceae</taxon>
        <taxon>Arthrobotrys</taxon>
    </lineage>
</organism>
<accession>A0A436ZTR2</accession>
<evidence type="ECO:0000313" key="3">
    <source>
        <dbReference type="Proteomes" id="UP000283090"/>
    </source>
</evidence>
<protein>
    <submittedName>
        <fullName evidence="2">Uncharacterized protein</fullName>
    </submittedName>
</protein>
<comment type="caution">
    <text evidence="2">The sequence shown here is derived from an EMBL/GenBank/DDBJ whole genome shotgun (WGS) entry which is preliminary data.</text>
</comment>
<keyword evidence="3" id="KW-1185">Reference proteome</keyword>
<sequence>MSTSPRPERGATCTTLTLPDSKSGTSTGIPQGGRLEKHPKATEAEAAEAAKKRECLQKAATKKLGAVQKLAELSLDAEIPETKKARKAMNRYLGEALDVFEVLGPEFEAVIALKVMRGIESKSLKETVAALMWDKEWRLHEVATILRASVEYVQFEFLVYDSSLQALIIRGP</sequence>